<name>A0ABW1ZKG7_9DEIO</name>
<dbReference type="RefSeq" id="WP_224604803.1">
    <property type="nucleotide sequence ID" value="NZ_JAIQXV010000002.1"/>
</dbReference>
<evidence type="ECO:0008006" key="3">
    <source>
        <dbReference type="Google" id="ProtNLM"/>
    </source>
</evidence>
<organism evidence="1 2">
    <name type="scientific">Deinococcus multiflagellatus</name>
    <dbReference type="NCBI Taxonomy" id="1656887"/>
    <lineage>
        <taxon>Bacteria</taxon>
        <taxon>Thermotogati</taxon>
        <taxon>Deinococcota</taxon>
        <taxon>Deinococci</taxon>
        <taxon>Deinococcales</taxon>
        <taxon>Deinococcaceae</taxon>
        <taxon>Deinococcus</taxon>
    </lineage>
</organism>
<evidence type="ECO:0000313" key="2">
    <source>
        <dbReference type="Proteomes" id="UP001596317"/>
    </source>
</evidence>
<dbReference type="Proteomes" id="UP001596317">
    <property type="component" value="Unassembled WGS sequence"/>
</dbReference>
<comment type="caution">
    <text evidence="1">The sequence shown here is derived from an EMBL/GenBank/DDBJ whole genome shotgun (WGS) entry which is preliminary data.</text>
</comment>
<sequence>MTPDWLDTLFPPKAERTVPWPPVGDTVTLYRPTGLHELRLVAERDWRAWPPRLPDQPIFYPVLNAEYAEEIARDWNAKRNDPPVGFVTAFEVQAEVATRYEIQVVGAQDRHQELWVPAEDLDTFNAGIIGPIRVLAHFAGAGYSGRIDPETHLPVNWPAGSW</sequence>
<dbReference type="EMBL" id="JBHSWB010000001">
    <property type="protein sequence ID" value="MFC6660959.1"/>
    <property type="molecule type" value="Genomic_DNA"/>
</dbReference>
<reference evidence="2" key="1">
    <citation type="journal article" date="2019" name="Int. J. Syst. Evol. Microbiol.">
        <title>The Global Catalogue of Microorganisms (GCM) 10K type strain sequencing project: providing services to taxonomists for standard genome sequencing and annotation.</title>
        <authorList>
            <consortium name="The Broad Institute Genomics Platform"/>
            <consortium name="The Broad Institute Genome Sequencing Center for Infectious Disease"/>
            <person name="Wu L."/>
            <person name="Ma J."/>
        </authorList>
    </citation>
    <scope>NUCLEOTIDE SEQUENCE [LARGE SCALE GENOMIC DNA]</scope>
    <source>
        <strain evidence="2">CCUG 63830</strain>
    </source>
</reference>
<keyword evidence="2" id="KW-1185">Reference proteome</keyword>
<evidence type="ECO:0000313" key="1">
    <source>
        <dbReference type="EMBL" id="MFC6660959.1"/>
    </source>
</evidence>
<proteinExistence type="predicted"/>
<protein>
    <recommendedName>
        <fullName evidence="3">ADP-ribosylation/crystallin J1</fullName>
    </recommendedName>
</protein>
<gene>
    <name evidence="1" type="ORF">ACFP90_11810</name>
</gene>
<accession>A0ABW1ZKG7</accession>